<dbReference type="HAMAP" id="MF_01385">
    <property type="entry name" value="UreF"/>
    <property type="match status" value="1"/>
</dbReference>
<name>A0A9X3UH37_9HYPH</name>
<comment type="subcellular location">
    <subcellularLocation>
        <location evidence="3">Cytoplasm</location>
    </subcellularLocation>
</comment>
<reference evidence="4" key="1">
    <citation type="submission" date="2022-11" db="EMBL/GenBank/DDBJ databases">
        <title>Draft genome sequence of Hoeflea poritis E7-10 and Hoeflea prorocentri PM5-8, separated from scleractinian coral Porites lutea and marine dinoflagellate.</title>
        <authorList>
            <person name="Zhang G."/>
            <person name="Wei Q."/>
            <person name="Cai L."/>
        </authorList>
    </citation>
    <scope>NUCLEOTIDE SEQUENCE</scope>
    <source>
        <strain evidence="4">PM5-8</strain>
    </source>
</reference>
<evidence type="ECO:0000256" key="3">
    <source>
        <dbReference type="HAMAP-Rule" id="MF_01385"/>
    </source>
</evidence>
<keyword evidence="1 3" id="KW-0996">Nickel insertion</keyword>
<proteinExistence type="inferred from homology"/>
<evidence type="ECO:0000313" key="4">
    <source>
        <dbReference type="EMBL" id="MDA5396944.1"/>
    </source>
</evidence>
<dbReference type="PANTHER" id="PTHR33620:SF1">
    <property type="entry name" value="UREASE ACCESSORY PROTEIN F"/>
    <property type="match status" value="1"/>
</dbReference>
<gene>
    <name evidence="3" type="primary">ureF</name>
    <name evidence="4" type="ORF">OQ273_00030</name>
</gene>
<dbReference type="PIRSF" id="PIRSF009467">
    <property type="entry name" value="Ureas_acces_UreF"/>
    <property type="match status" value="1"/>
</dbReference>
<dbReference type="AlphaFoldDB" id="A0A9X3UH37"/>
<protein>
    <recommendedName>
        <fullName evidence="3">Urease accessory protein UreF</fullName>
    </recommendedName>
</protein>
<organism evidence="4 5">
    <name type="scientific">Hoeflea prorocentri</name>
    <dbReference type="NCBI Taxonomy" id="1922333"/>
    <lineage>
        <taxon>Bacteria</taxon>
        <taxon>Pseudomonadati</taxon>
        <taxon>Pseudomonadota</taxon>
        <taxon>Alphaproteobacteria</taxon>
        <taxon>Hyphomicrobiales</taxon>
        <taxon>Rhizobiaceae</taxon>
        <taxon>Hoeflea</taxon>
    </lineage>
</organism>
<comment type="similarity">
    <text evidence="3">Belongs to the UreF family.</text>
</comment>
<keyword evidence="5" id="KW-1185">Reference proteome</keyword>
<dbReference type="EMBL" id="JAPJZI010000001">
    <property type="protein sequence ID" value="MDA5396944.1"/>
    <property type="molecule type" value="Genomic_DNA"/>
</dbReference>
<dbReference type="GO" id="GO:0016151">
    <property type="term" value="F:nickel cation binding"/>
    <property type="evidence" value="ECO:0007669"/>
    <property type="project" value="UniProtKB-UniRule"/>
</dbReference>
<dbReference type="InterPro" id="IPR002639">
    <property type="entry name" value="UreF"/>
</dbReference>
<dbReference type="Gene3D" id="1.10.4190.10">
    <property type="entry name" value="Urease accessory protein UreF"/>
    <property type="match status" value="1"/>
</dbReference>
<evidence type="ECO:0000256" key="1">
    <source>
        <dbReference type="ARBA" id="ARBA00022988"/>
    </source>
</evidence>
<evidence type="ECO:0000256" key="2">
    <source>
        <dbReference type="ARBA" id="ARBA00023186"/>
    </source>
</evidence>
<dbReference type="InterPro" id="IPR038277">
    <property type="entry name" value="UreF_sf"/>
</dbReference>
<evidence type="ECO:0000313" key="5">
    <source>
        <dbReference type="Proteomes" id="UP001151234"/>
    </source>
</evidence>
<accession>A0A9X3UH37</accession>
<dbReference type="Pfam" id="PF01730">
    <property type="entry name" value="UreF"/>
    <property type="match status" value="1"/>
</dbReference>
<dbReference type="Proteomes" id="UP001151234">
    <property type="component" value="Unassembled WGS sequence"/>
</dbReference>
<keyword evidence="3" id="KW-0963">Cytoplasm</keyword>
<dbReference type="GO" id="GO:0005737">
    <property type="term" value="C:cytoplasm"/>
    <property type="evidence" value="ECO:0007669"/>
    <property type="project" value="UniProtKB-SubCell"/>
</dbReference>
<comment type="subunit">
    <text evidence="3">UreD, UreF and UreG form a complex that acts as a GTP-hydrolysis-dependent molecular chaperone, activating the urease apoprotein by helping to assemble the nickel containing metallocenter of UreC. The UreE protein probably delivers the nickel.</text>
</comment>
<dbReference type="PANTHER" id="PTHR33620">
    <property type="entry name" value="UREASE ACCESSORY PROTEIN F"/>
    <property type="match status" value="1"/>
</dbReference>
<sequence>MDITTMNETLSSQSLLRLMSWLSPSFPVGAFSYSHGLEYAVHDGRIADAGDLEAWLRDLLERGSAWNDAVLVAESWRRARAGEDLEDLRALGEALTGSSERHLETVNQGAAFLEAASAWPAPVPVELGPDCPLPVAVGALAGAHGISVEATVTAYLHAFTSNLIQAGLRLTSIGQKQGVSVLSALEPVLAETGRRAATATLDDLGSATFLAEIAAMKHEMQHSRIFRS</sequence>
<comment type="function">
    <text evidence="3">Required for maturation of urease via the functional incorporation of the urease nickel metallocenter.</text>
</comment>
<dbReference type="RefSeq" id="WP_267988429.1">
    <property type="nucleotide sequence ID" value="NZ_JAPJZI010000001.1"/>
</dbReference>
<comment type="caution">
    <text evidence="4">The sequence shown here is derived from an EMBL/GenBank/DDBJ whole genome shotgun (WGS) entry which is preliminary data.</text>
</comment>
<keyword evidence="2 3" id="KW-0143">Chaperone</keyword>